<dbReference type="Pfam" id="PF12002">
    <property type="entry name" value="MgsA_C"/>
    <property type="match status" value="1"/>
</dbReference>
<dbReference type="InterPro" id="IPR051314">
    <property type="entry name" value="AAA_ATPase_RarA/MGS1/WRNIP1"/>
</dbReference>
<dbReference type="Gene3D" id="1.10.3710.10">
    <property type="entry name" value="DNA polymerase III clamp loader subunits, C-terminal domain"/>
    <property type="match status" value="1"/>
</dbReference>
<dbReference type="EMBL" id="CAJNOB010000001">
    <property type="protein sequence ID" value="CAF0689238.1"/>
    <property type="molecule type" value="Genomic_DNA"/>
</dbReference>
<comment type="function">
    <text evidence="1">DNA-dependent ATPase that plays important roles in cellular responses to stalled DNA replication processes.</text>
</comment>
<dbReference type="InterPro" id="IPR008921">
    <property type="entry name" value="DNA_pol3_clamp-load_cplx_C"/>
</dbReference>
<dbReference type="GO" id="GO:0003677">
    <property type="term" value="F:DNA binding"/>
    <property type="evidence" value="ECO:0007669"/>
    <property type="project" value="InterPro"/>
</dbReference>
<evidence type="ECO:0000256" key="5">
    <source>
        <dbReference type="ARBA" id="ARBA00022840"/>
    </source>
</evidence>
<dbReference type="Pfam" id="PF16193">
    <property type="entry name" value="AAA_assoc_2"/>
    <property type="match status" value="1"/>
</dbReference>
<keyword evidence="4" id="KW-0547">Nucleotide-binding</keyword>
<evidence type="ECO:0000256" key="4">
    <source>
        <dbReference type="ARBA" id="ARBA00022741"/>
    </source>
</evidence>
<accession>A0A8J2BH65</accession>
<dbReference type="InterPro" id="IPR032423">
    <property type="entry name" value="AAA_assoc_2"/>
</dbReference>
<keyword evidence="8" id="KW-1185">Reference proteome</keyword>
<dbReference type="Gene3D" id="1.20.272.10">
    <property type="match status" value="1"/>
</dbReference>
<dbReference type="AlphaFoldDB" id="A0A8J2BH65"/>
<dbReference type="GO" id="GO:0016887">
    <property type="term" value="F:ATP hydrolysis activity"/>
    <property type="evidence" value="ECO:0007669"/>
    <property type="project" value="InterPro"/>
</dbReference>
<name>A0A8J2BH65_9BACT</name>
<evidence type="ECO:0000256" key="1">
    <source>
        <dbReference type="ARBA" id="ARBA00002393"/>
    </source>
</evidence>
<gene>
    <name evidence="7" type="ORF">MPNT_10156</name>
</gene>
<dbReference type="CDD" id="cd18139">
    <property type="entry name" value="HLD_clamp_RarA"/>
    <property type="match status" value="1"/>
</dbReference>
<reference evidence="7" key="1">
    <citation type="submission" date="2021-02" db="EMBL/GenBank/DDBJ databases">
        <authorList>
            <person name="Cremers G."/>
            <person name="Picone N."/>
        </authorList>
    </citation>
    <scope>NUCLEOTIDE SEQUENCE</scope>
    <source>
        <strain evidence="7">PQ17</strain>
    </source>
</reference>
<organism evidence="7 8">
    <name type="scientific">Candidatus Methylacidithermus pantelleriae</name>
    <dbReference type="NCBI Taxonomy" id="2744239"/>
    <lineage>
        <taxon>Bacteria</taxon>
        <taxon>Pseudomonadati</taxon>
        <taxon>Verrucomicrobiota</taxon>
        <taxon>Methylacidiphilae</taxon>
        <taxon>Methylacidiphilales</taxon>
        <taxon>Methylacidiphilaceae</taxon>
        <taxon>Candidatus Methylacidithermus</taxon>
    </lineage>
</organism>
<keyword evidence="5" id="KW-0067">ATP-binding</keyword>
<dbReference type="GO" id="GO:0005524">
    <property type="term" value="F:ATP binding"/>
    <property type="evidence" value="ECO:0007669"/>
    <property type="project" value="UniProtKB-KW"/>
</dbReference>
<dbReference type="GO" id="GO:0008047">
    <property type="term" value="F:enzyme activator activity"/>
    <property type="evidence" value="ECO:0007669"/>
    <property type="project" value="TreeGrafter"/>
</dbReference>
<dbReference type="InterPro" id="IPR027417">
    <property type="entry name" value="P-loop_NTPase"/>
</dbReference>
<dbReference type="GO" id="GO:0017116">
    <property type="term" value="F:single-stranded DNA helicase activity"/>
    <property type="evidence" value="ECO:0007669"/>
    <property type="project" value="TreeGrafter"/>
</dbReference>
<evidence type="ECO:0000259" key="6">
    <source>
        <dbReference type="SMART" id="SM00382"/>
    </source>
</evidence>
<dbReference type="GO" id="GO:0006261">
    <property type="term" value="P:DNA-templated DNA replication"/>
    <property type="evidence" value="ECO:0007669"/>
    <property type="project" value="TreeGrafter"/>
</dbReference>
<protein>
    <recommendedName>
        <fullName evidence="3">Replication-associated recombination protein A</fullName>
    </recommendedName>
</protein>
<dbReference type="SUPFAM" id="SSF52540">
    <property type="entry name" value="P-loop containing nucleoside triphosphate hydrolases"/>
    <property type="match status" value="1"/>
</dbReference>
<dbReference type="GO" id="GO:0000731">
    <property type="term" value="P:DNA synthesis involved in DNA repair"/>
    <property type="evidence" value="ECO:0007669"/>
    <property type="project" value="TreeGrafter"/>
</dbReference>
<sequence>MRQFCLVEEPELFPSLATPSFPQAPLARRLRPRTWDEVVGQDHLLGPGRPLRELWEKGAYQALVFFGPPGCGKTTFAELFATTSTGPVVRLDGAKVIASELRRAVGLAHRQCGLAQSPPLLVIDEIHRLHRDQQEILLAELERGIIRLVGATPVNPCFFLTPPLISRCQIFELEALSLEALGKILDRALADQERGVGKLGLCLDTEARKILLVACEGDARKLLNWVEILSRWVSERPGRLPKEIGREELEAIGVKKWVRYTRDGDEHYDTLSSWIKSIRGGDPDAAIYWLARMLKGGEDPRLLARRLVIAASEDVGLADPLALPLAVSAFHAIEAVGMPEASLALAEATLYLATAPKSNAAYRAIQGALDAWETKPSQEVPSWLRDAHFSGAKTLGRGTGYLYSHEFPEGVAPQSYGVTPGSFYQPTDRGYEKLIRERLDRWRELRGGAADPS</sequence>
<dbReference type="PANTHER" id="PTHR13779">
    <property type="entry name" value="WERNER HELICASE-INTERACTING PROTEIN 1 FAMILY MEMBER"/>
    <property type="match status" value="1"/>
</dbReference>
<dbReference type="Gene3D" id="1.10.8.60">
    <property type="match status" value="1"/>
</dbReference>
<dbReference type="InterPro" id="IPR003593">
    <property type="entry name" value="AAA+_ATPase"/>
</dbReference>
<evidence type="ECO:0000313" key="7">
    <source>
        <dbReference type="EMBL" id="CAF0689238.1"/>
    </source>
</evidence>
<dbReference type="Pfam" id="PF00004">
    <property type="entry name" value="AAA"/>
    <property type="match status" value="1"/>
</dbReference>
<evidence type="ECO:0000256" key="3">
    <source>
        <dbReference type="ARBA" id="ARBA00020776"/>
    </source>
</evidence>
<proteinExistence type="inferred from homology"/>
<dbReference type="SUPFAM" id="SSF48019">
    <property type="entry name" value="post-AAA+ oligomerization domain-like"/>
    <property type="match status" value="1"/>
</dbReference>
<evidence type="ECO:0000256" key="2">
    <source>
        <dbReference type="ARBA" id="ARBA00008959"/>
    </source>
</evidence>
<dbReference type="InterPro" id="IPR021886">
    <property type="entry name" value="MgsA_C"/>
</dbReference>
<comment type="similarity">
    <text evidence="2">Belongs to the AAA ATPase family. RarA/MGS1/WRNIP1 subfamily.</text>
</comment>
<dbReference type="FunFam" id="1.20.272.10:FF:000001">
    <property type="entry name" value="Putative AAA family ATPase"/>
    <property type="match status" value="1"/>
</dbReference>
<dbReference type="RefSeq" id="WP_236027788.1">
    <property type="nucleotide sequence ID" value="NZ_CAJNOB010000001.1"/>
</dbReference>
<evidence type="ECO:0000313" key="8">
    <source>
        <dbReference type="Proteomes" id="UP000663859"/>
    </source>
</evidence>
<dbReference type="Gene3D" id="3.40.50.300">
    <property type="entry name" value="P-loop containing nucleotide triphosphate hydrolases"/>
    <property type="match status" value="1"/>
</dbReference>
<dbReference type="SMART" id="SM00382">
    <property type="entry name" value="AAA"/>
    <property type="match status" value="1"/>
</dbReference>
<dbReference type="PANTHER" id="PTHR13779:SF7">
    <property type="entry name" value="ATPASE WRNIP1"/>
    <property type="match status" value="1"/>
</dbReference>
<comment type="caution">
    <text evidence="7">The sequence shown here is derived from an EMBL/GenBank/DDBJ whole genome shotgun (WGS) entry which is preliminary data.</text>
</comment>
<dbReference type="Proteomes" id="UP000663859">
    <property type="component" value="Unassembled WGS sequence"/>
</dbReference>
<dbReference type="InterPro" id="IPR003959">
    <property type="entry name" value="ATPase_AAA_core"/>
</dbReference>
<dbReference type="CDD" id="cd00009">
    <property type="entry name" value="AAA"/>
    <property type="match status" value="1"/>
</dbReference>
<feature type="domain" description="AAA+ ATPase" evidence="6">
    <location>
        <begin position="59"/>
        <end position="176"/>
    </location>
</feature>